<accession>A0A0C2RYI8</accession>
<dbReference type="EMBL" id="KN818521">
    <property type="protein sequence ID" value="KIL55405.1"/>
    <property type="molecule type" value="Genomic_DNA"/>
</dbReference>
<reference evidence="3 4" key="1">
    <citation type="submission" date="2014-04" db="EMBL/GenBank/DDBJ databases">
        <title>Evolutionary Origins and Diversification of the Mycorrhizal Mutualists.</title>
        <authorList>
            <consortium name="DOE Joint Genome Institute"/>
            <consortium name="Mycorrhizal Genomics Consortium"/>
            <person name="Kohler A."/>
            <person name="Kuo A."/>
            <person name="Nagy L.G."/>
            <person name="Floudas D."/>
            <person name="Copeland A."/>
            <person name="Barry K.W."/>
            <person name="Cichocki N."/>
            <person name="Veneault-Fourrey C."/>
            <person name="LaButti K."/>
            <person name="Lindquist E.A."/>
            <person name="Lipzen A."/>
            <person name="Lundell T."/>
            <person name="Morin E."/>
            <person name="Murat C."/>
            <person name="Riley R."/>
            <person name="Ohm R."/>
            <person name="Sun H."/>
            <person name="Tunlid A."/>
            <person name="Henrissat B."/>
            <person name="Grigoriev I.V."/>
            <person name="Hibbett D.S."/>
            <person name="Martin F."/>
        </authorList>
    </citation>
    <scope>NUCLEOTIDE SEQUENCE [LARGE SCALE GENOMIC DNA]</scope>
    <source>
        <strain evidence="3 4">Koide BX008</strain>
    </source>
</reference>
<dbReference type="OrthoDB" id="3245306at2759"/>
<evidence type="ECO:0000256" key="2">
    <source>
        <dbReference type="SAM" id="Phobius"/>
    </source>
</evidence>
<feature type="compositionally biased region" description="Polar residues" evidence="1">
    <location>
        <begin position="50"/>
        <end position="59"/>
    </location>
</feature>
<dbReference type="InParanoid" id="A0A0C2RYI8"/>
<gene>
    <name evidence="3" type="ORF">M378DRAFT_17979</name>
</gene>
<proteinExistence type="predicted"/>
<name>A0A0C2RYI8_AMAMK</name>
<keyword evidence="4" id="KW-1185">Reference proteome</keyword>
<sequence>MHDDPRRFQIHLAELRIKHKADTLLMNSGNGAIVMADKSESSEKLKPARSQASQPIPRQNSTQLLPLLDYMSGIFTSQAPRFRDAHKHLNLEQYKVLSCGGEIQEMPKRSAGFDKAFDEVVKRKLLRNKDDDDQLDLEYRYWSFVEVHPSHDKVDVAIQTQDFTSSSMAPATFRPNKPLPKDSPQLHYQRPFLWILLEFTISCLCLGIPYFSIDWS</sequence>
<evidence type="ECO:0000313" key="3">
    <source>
        <dbReference type="EMBL" id="KIL55405.1"/>
    </source>
</evidence>
<feature type="transmembrane region" description="Helical" evidence="2">
    <location>
        <begin position="192"/>
        <end position="213"/>
    </location>
</feature>
<keyword evidence="2" id="KW-0812">Transmembrane</keyword>
<keyword evidence="2" id="KW-0472">Membrane</keyword>
<dbReference type="HOGENOM" id="CLU_1277328_0_0_1"/>
<evidence type="ECO:0000256" key="1">
    <source>
        <dbReference type="SAM" id="MobiDB-lite"/>
    </source>
</evidence>
<feature type="region of interest" description="Disordered" evidence="1">
    <location>
        <begin position="38"/>
        <end position="59"/>
    </location>
</feature>
<protein>
    <submittedName>
        <fullName evidence="3">Uncharacterized protein</fullName>
    </submittedName>
</protein>
<dbReference type="AlphaFoldDB" id="A0A0C2RYI8"/>
<evidence type="ECO:0000313" key="4">
    <source>
        <dbReference type="Proteomes" id="UP000054549"/>
    </source>
</evidence>
<dbReference type="Proteomes" id="UP000054549">
    <property type="component" value="Unassembled WGS sequence"/>
</dbReference>
<keyword evidence="2" id="KW-1133">Transmembrane helix</keyword>
<organism evidence="3 4">
    <name type="scientific">Amanita muscaria (strain Koide BX008)</name>
    <dbReference type="NCBI Taxonomy" id="946122"/>
    <lineage>
        <taxon>Eukaryota</taxon>
        <taxon>Fungi</taxon>
        <taxon>Dikarya</taxon>
        <taxon>Basidiomycota</taxon>
        <taxon>Agaricomycotina</taxon>
        <taxon>Agaricomycetes</taxon>
        <taxon>Agaricomycetidae</taxon>
        <taxon>Agaricales</taxon>
        <taxon>Pluteineae</taxon>
        <taxon>Amanitaceae</taxon>
        <taxon>Amanita</taxon>
    </lineage>
</organism>